<organism evidence="1 2">
    <name type="scientific">Halococcus thailandensis JCM 13552</name>
    <dbReference type="NCBI Taxonomy" id="1227457"/>
    <lineage>
        <taxon>Archaea</taxon>
        <taxon>Methanobacteriati</taxon>
        <taxon>Methanobacteriota</taxon>
        <taxon>Stenosarchaea group</taxon>
        <taxon>Halobacteria</taxon>
        <taxon>Halobacteriales</taxon>
        <taxon>Halococcaceae</taxon>
        <taxon>Halococcus</taxon>
    </lineage>
</organism>
<dbReference type="AlphaFoldDB" id="M0NID8"/>
<reference evidence="1 2" key="1">
    <citation type="journal article" date="2014" name="PLoS Genet.">
        <title>Phylogenetically driven sequencing of extremely halophilic archaea reveals strategies for static and dynamic osmo-response.</title>
        <authorList>
            <person name="Becker E.A."/>
            <person name="Seitzer P.M."/>
            <person name="Tritt A."/>
            <person name="Larsen D."/>
            <person name="Krusor M."/>
            <person name="Yao A.I."/>
            <person name="Wu D."/>
            <person name="Madern D."/>
            <person name="Eisen J.A."/>
            <person name="Darling A.E."/>
            <person name="Facciotti M.T."/>
        </authorList>
    </citation>
    <scope>NUCLEOTIDE SEQUENCE [LARGE SCALE GENOMIC DNA]</scope>
    <source>
        <strain evidence="1 2">JCM 13552</strain>
    </source>
</reference>
<sequence>MNNRTESVDGAEIELNAMGRVPEAERWMKEVDGNIHIHEEHPNGGHICLLQWTPDQAKEMAKMLWEYQKVVRQKNAD</sequence>
<keyword evidence="2" id="KW-1185">Reference proteome</keyword>
<protein>
    <submittedName>
        <fullName evidence="1">Uncharacterized protein</fullName>
    </submittedName>
</protein>
<dbReference type="RefSeq" id="WP_007736336.1">
    <property type="nucleotide sequence ID" value="NZ_AOMF01000011.1"/>
</dbReference>
<evidence type="ECO:0000313" key="1">
    <source>
        <dbReference type="EMBL" id="EMA56864.1"/>
    </source>
</evidence>
<gene>
    <name evidence="1" type="ORF">C451_00125</name>
</gene>
<dbReference type="EMBL" id="AOMF01000011">
    <property type="protein sequence ID" value="EMA56864.1"/>
    <property type="molecule type" value="Genomic_DNA"/>
</dbReference>
<evidence type="ECO:0000313" key="2">
    <source>
        <dbReference type="Proteomes" id="UP000011680"/>
    </source>
</evidence>
<name>M0NID8_9EURY</name>
<comment type="caution">
    <text evidence="1">The sequence shown here is derived from an EMBL/GenBank/DDBJ whole genome shotgun (WGS) entry which is preliminary data.</text>
</comment>
<accession>M0NID8</accession>
<dbReference type="Proteomes" id="UP000011680">
    <property type="component" value="Unassembled WGS sequence"/>
</dbReference>
<proteinExistence type="predicted"/>